<name>A0A261UI95_9BORD</name>
<sequence>MQLSLATFIPCIEARSSDADPADNLARRIENTVRSVAKTARLGRDGQQALLRWSVWAAYATALDVYDPHLSQQPGWRIVLPIDDVGCKQKLHRLLLRAGESAQTAQDAVDTFYKNNPIPTLREVIEAIDGNACSSPAVGASLRETAWREWHRRLPQTDLPEQIVPFEMLPAPFREVALSAADLTGKDCRNTPGLARLDLSYLYAPDADFQGCDLSDSNFFEANLSGSNLTNTKIRGTILPATAWKGATGTSASLPRPSAPPRYPETAQDDYAPMEPMPAWREGMLI</sequence>
<proteinExistence type="predicted"/>
<accession>A0A261UI95</accession>
<dbReference type="EMBL" id="NEVS01000004">
    <property type="protein sequence ID" value="OZI61649.1"/>
    <property type="molecule type" value="Genomic_DNA"/>
</dbReference>
<dbReference type="InterPro" id="IPR001646">
    <property type="entry name" value="5peptide_repeat"/>
</dbReference>
<feature type="region of interest" description="Disordered" evidence="1">
    <location>
        <begin position="247"/>
        <end position="274"/>
    </location>
</feature>
<dbReference type="Gene3D" id="2.160.20.80">
    <property type="entry name" value="E3 ubiquitin-protein ligase SopA"/>
    <property type="match status" value="1"/>
</dbReference>
<evidence type="ECO:0008006" key="4">
    <source>
        <dbReference type="Google" id="ProtNLM"/>
    </source>
</evidence>
<reference evidence="3" key="1">
    <citation type="submission" date="2017-05" db="EMBL/GenBank/DDBJ databases">
        <title>Complete and WGS of Bordetella genogroups.</title>
        <authorList>
            <person name="Spilker T."/>
            <person name="Lipuma J."/>
        </authorList>
    </citation>
    <scope>NUCLEOTIDE SEQUENCE [LARGE SCALE GENOMIC DNA]</scope>
    <source>
        <strain evidence="3">AU8856</strain>
    </source>
</reference>
<comment type="caution">
    <text evidence="2">The sequence shown here is derived from an EMBL/GenBank/DDBJ whole genome shotgun (WGS) entry which is preliminary data.</text>
</comment>
<dbReference type="OrthoDB" id="9256249at2"/>
<keyword evidence="3" id="KW-1185">Reference proteome</keyword>
<evidence type="ECO:0000313" key="3">
    <source>
        <dbReference type="Proteomes" id="UP000215767"/>
    </source>
</evidence>
<dbReference type="SUPFAM" id="SSF141571">
    <property type="entry name" value="Pentapeptide repeat-like"/>
    <property type="match status" value="1"/>
</dbReference>
<dbReference type="Proteomes" id="UP000215767">
    <property type="component" value="Unassembled WGS sequence"/>
</dbReference>
<evidence type="ECO:0000256" key="1">
    <source>
        <dbReference type="SAM" id="MobiDB-lite"/>
    </source>
</evidence>
<evidence type="ECO:0000313" key="2">
    <source>
        <dbReference type="EMBL" id="OZI61649.1"/>
    </source>
</evidence>
<dbReference type="Pfam" id="PF00805">
    <property type="entry name" value="Pentapeptide"/>
    <property type="match status" value="1"/>
</dbReference>
<dbReference type="RefSeq" id="WP_094843050.1">
    <property type="nucleotide sequence ID" value="NZ_NEVS01000004.1"/>
</dbReference>
<organism evidence="2 3">
    <name type="scientific">Bordetella genomosp. 11</name>
    <dbReference type="NCBI Taxonomy" id="1416808"/>
    <lineage>
        <taxon>Bacteria</taxon>
        <taxon>Pseudomonadati</taxon>
        <taxon>Pseudomonadota</taxon>
        <taxon>Betaproteobacteria</taxon>
        <taxon>Burkholderiales</taxon>
        <taxon>Alcaligenaceae</taxon>
        <taxon>Bordetella</taxon>
    </lineage>
</organism>
<dbReference type="AlphaFoldDB" id="A0A261UI95"/>
<protein>
    <recommendedName>
        <fullName evidence="4">Pentapeptide repeat-containing protein</fullName>
    </recommendedName>
</protein>
<gene>
    <name evidence="2" type="ORF">CAL28_20440</name>
</gene>